<evidence type="ECO:0000313" key="6">
    <source>
        <dbReference type="Proteomes" id="UP000630142"/>
    </source>
</evidence>
<evidence type="ECO:0000313" key="5">
    <source>
        <dbReference type="EMBL" id="GHD12923.1"/>
    </source>
</evidence>
<evidence type="ECO:0000256" key="2">
    <source>
        <dbReference type="ARBA" id="ARBA00022452"/>
    </source>
</evidence>
<evidence type="ECO:0000259" key="4">
    <source>
        <dbReference type="Pfam" id="PF01103"/>
    </source>
</evidence>
<keyword evidence="3" id="KW-0472">Membrane</keyword>
<dbReference type="AlphaFoldDB" id="A0A8J3DR06"/>
<name>A0A8J3DR06_9HYPH</name>
<evidence type="ECO:0000256" key="3">
    <source>
        <dbReference type="ARBA" id="ARBA00023136"/>
    </source>
</evidence>
<feature type="domain" description="Bacterial surface antigen (D15)" evidence="4">
    <location>
        <begin position="340"/>
        <end position="653"/>
    </location>
</feature>
<keyword evidence="6" id="KW-1185">Reference proteome</keyword>
<keyword evidence="2" id="KW-1134">Transmembrane beta strand</keyword>
<sequence length="653" mass="70612">MRLQPMRGWSLRIVAAIVLSTSALYPATAFELFGHKFFEKASKPEDEPVGEPQPYNVTFTVNAGEDDDVEDTLKGASNLWGDREEPASGASGLLAKARGDYRRLLGTMYAQGRYGPTISIQIDGREAAELAPDATVANPANVVVTVSPGPVFAFGVAEVVNQAPAPTDRRDRVELPADNGFVPGEPAKSGVILQAENLSKEAWRQQGYAKAAVAERRVEALHDTTKLDATLVMEPGRRAVYGPTTVQGTARMDPDFVAYMTDLPRGKEFDPDDVKRANDRLGRLEVFRSQRIEEAEAIEANGELPMAVIVQERPLRRFGVGASYSTLDGAGVEGYWQHRNLFGHAERLRFDAKVAGVGAEVTSRRGDEPEKSRFDPADFTYRVGVTYTRPGVFTPDTDFVTSLFGDREVLDAYTRTAVTAQAGFTHIFTEELSGSLFLSGGPSRFEDDLGERDFVTVGLPGTLTYDTRDNKVDATEGFFVEAMVEPFFEFNYGNPVARATLEGRTYYGFGEDDRIVAAGRLKIGSLAGSDIGETPPDKLFFAGGGGSVRGYEYRGIGVEGEDGIITGGRSLIEGSAELRAKVTDSIGLVGFVDAGYVGAESFPDFAEELKLGAGIGLRYLTGLGPIRGDIAIPLNPGRDDPDFAFYIGIGQAF</sequence>
<reference evidence="5" key="1">
    <citation type="journal article" date="2014" name="Int. J. Syst. Evol. Microbiol.">
        <title>Complete genome sequence of Corynebacterium casei LMG S-19264T (=DSM 44701T), isolated from a smear-ripened cheese.</title>
        <authorList>
            <consortium name="US DOE Joint Genome Institute (JGI-PGF)"/>
            <person name="Walter F."/>
            <person name="Albersmeier A."/>
            <person name="Kalinowski J."/>
            <person name="Ruckert C."/>
        </authorList>
    </citation>
    <scope>NUCLEOTIDE SEQUENCE</scope>
    <source>
        <strain evidence="5">KCTC 42249</strain>
    </source>
</reference>
<organism evidence="5 6">
    <name type="scientific">Tianweitania populi</name>
    <dbReference type="NCBI Taxonomy" id="1607949"/>
    <lineage>
        <taxon>Bacteria</taxon>
        <taxon>Pseudomonadati</taxon>
        <taxon>Pseudomonadota</taxon>
        <taxon>Alphaproteobacteria</taxon>
        <taxon>Hyphomicrobiales</taxon>
        <taxon>Phyllobacteriaceae</taxon>
        <taxon>Tianweitania</taxon>
    </lineage>
</organism>
<proteinExistence type="predicted"/>
<keyword evidence="2" id="KW-0812">Transmembrane</keyword>
<dbReference type="GO" id="GO:0019867">
    <property type="term" value="C:outer membrane"/>
    <property type="evidence" value="ECO:0007669"/>
    <property type="project" value="InterPro"/>
</dbReference>
<gene>
    <name evidence="5" type="ORF">GCM10016234_17860</name>
</gene>
<dbReference type="Proteomes" id="UP000630142">
    <property type="component" value="Unassembled WGS sequence"/>
</dbReference>
<protein>
    <submittedName>
        <fullName evidence="5">Membrane protein</fullName>
    </submittedName>
</protein>
<accession>A0A8J3DR06</accession>
<dbReference type="InterPro" id="IPR000184">
    <property type="entry name" value="Bac_surfAg_D15"/>
</dbReference>
<dbReference type="PANTHER" id="PTHR12815:SF42">
    <property type="entry name" value="BACTERIAL SURFACE ANTIGEN (D15) DOMAIN-CONTAINING PROTEIN"/>
    <property type="match status" value="1"/>
</dbReference>
<dbReference type="Gene3D" id="2.40.160.50">
    <property type="entry name" value="membrane protein fhac: a member of the omp85/tpsb transporter family"/>
    <property type="match status" value="1"/>
</dbReference>
<evidence type="ECO:0000256" key="1">
    <source>
        <dbReference type="ARBA" id="ARBA00004370"/>
    </source>
</evidence>
<dbReference type="EMBL" id="BMZQ01000001">
    <property type="protein sequence ID" value="GHD12923.1"/>
    <property type="molecule type" value="Genomic_DNA"/>
</dbReference>
<dbReference type="PANTHER" id="PTHR12815">
    <property type="entry name" value="SORTING AND ASSEMBLY MACHINERY SAMM50 PROTEIN FAMILY MEMBER"/>
    <property type="match status" value="1"/>
</dbReference>
<comment type="caution">
    <text evidence="5">The sequence shown here is derived from an EMBL/GenBank/DDBJ whole genome shotgun (WGS) entry which is preliminary data.</text>
</comment>
<dbReference type="Pfam" id="PF01103">
    <property type="entry name" value="Omp85"/>
    <property type="match status" value="1"/>
</dbReference>
<dbReference type="InterPro" id="IPR039910">
    <property type="entry name" value="D15-like"/>
</dbReference>
<reference evidence="5" key="2">
    <citation type="submission" date="2020-09" db="EMBL/GenBank/DDBJ databases">
        <authorList>
            <person name="Sun Q."/>
            <person name="Kim S."/>
        </authorList>
    </citation>
    <scope>NUCLEOTIDE SEQUENCE</scope>
    <source>
        <strain evidence="5">KCTC 42249</strain>
    </source>
</reference>
<dbReference type="RefSeq" id="WP_189503072.1">
    <property type="nucleotide sequence ID" value="NZ_BMZQ01000001.1"/>
</dbReference>
<comment type="subcellular location">
    <subcellularLocation>
        <location evidence="1">Membrane</location>
    </subcellularLocation>
</comment>